<name>A0AA86M0V1_PRIMG</name>
<sequence>MIKHLVVYQTINEKQTFNVREALTSSELETIDKCISALSKFEGFRTLFRMVLDNYLDLTQYLDKEESKQIESVKKLGYHTNRLTINYLSSAKLFIEHTEKKIKSLCGKNSQEFKEWKLTTKKEFETYFSYRFLYHLRNFTQHYGFPIGAINKGYVTEGKHDITLFFVRDALITNNYDWHKDVIKDLEGAPEKFPIFKVINEYNGCMARLYQKALSLFAKEIVKDLESYIKLLSSKNLQGSPYCITFEKREDIGQRDKYNNISPLPLDEVYDCFKELQEFKVVKLLQGNKK</sequence>
<evidence type="ECO:0000313" key="1">
    <source>
        <dbReference type="EMBL" id="AXI31453.1"/>
    </source>
</evidence>
<dbReference type="EMBL" id="CP022674">
    <property type="protein sequence ID" value="AXI31453.1"/>
    <property type="molecule type" value="Genomic_DNA"/>
</dbReference>
<proteinExistence type="predicted"/>
<protein>
    <submittedName>
        <fullName evidence="1">Uncharacterized protein</fullName>
    </submittedName>
</protein>
<dbReference type="AlphaFoldDB" id="A0AA86M0V1"/>
<evidence type="ECO:0000313" key="2">
    <source>
        <dbReference type="Proteomes" id="UP000253834"/>
    </source>
</evidence>
<reference evidence="1 2" key="1">
    <citation type="submission" date="2017-07" db="EMBL/GenBank/DDBJ databases">
        <title>Isolation and development of strain Bacillus megaterium SR7 for enhanced growth and metabolite production under supercritical carbon dioxide.</title>
        <authorList>
            <person name="Freedman A.J.E."/>
            <person name="Peet K.C."/>
            <person name="Boock J.T."/>
            <person name="Penn K."/>
            <person name="Prather K.L.J."/>
            <person name="Thompson J.R."/>
        </authorList>
    </citation>
    <scope>NUCLEOTIDE SEQUENCE [LARGE SCALE GENOMIC DNA]</scope>
    <source>
        <strain evidence="1 2">SR7</strain>
    </source>
</reference>
<organism evidence="1 2">
    <name type="scientific">Priestia megaterium</name>
    <name type="common">Bacillus megaterium</name>
    <dbReference type="NCBI Taxonomy" id="1404"/>
    <lineage>
        <taxon>Bacteria</taxon>
        <taxon>Bacillati</taxon>
        <taxon>Bacillota</taxon>
        <taxon>Bacilli</taxon>
        <taxon>Bacillales</taxon>
        <taxon>Bacillaceae</taxon>
        <taxon>Priestia</taxon>
    </lineage>
</organism>
<dbReference type="RefSeq" id="WP_114896783.1">
    <property type="nucleotide sequence ID" value="NZ_CP022674.1"/>
</dbReference>
<gene>
    <name evidence="1" type="ORF">CIB87_21305</name>
</gene>
<dbReference type="Proteomes" id="UP000253834">
    <property type="component" value="Chromosome"/>
</dbReference>
<accession>A0AA86M0V1</accession>